<evidence type="ECO:0000313" key="2">
    <source>
        <dbReference type="EMBL" id="DAE09519.1"/>
    </source>
</evidence>
<proteinExistence type="predicted"/>
<accession>A0A8S5PQU5</accession>
<organism evidence="2">
    <name type="scientific">Siphoviridae sp. ct96x5</name>
    <dbReference type="NCBI Taxonomy" id="2825367"/>
    <lineage>
        <taxon>Viruses</taxon>
        <taxon>Duplodnaviria</taxon>
        <taxon>Heunggongvirae</taxon>
        <taxon>Uroviricota</taxon>
        <taxon>Caudoviricetes</taxon>
    </lineage>
</organism>
<dbReference type="EMBL" id="BK015488">
    <property type="protein sequence ID" value="DAE09519.1"/>
    <property type="molecule type" value="Genomic_DNA"/>
</dbReference>
<name>A0A8S5PQU5_9CAUD</name>
<sequence length="155" mass="17466">MSAAIKAVVDALYGIHLFAKDIPNPVAVKFTYWFIAAALAIIEAYLLHNIAFRKYLRSEFGIAPDNDVWMRTFGNDGMCIAYITLINGECVYGVPSFFNDDNIVLTRFAYVIDGNVKEQDNTGASVTIPVKNILKFETYYENGAELQKFNMKEID</sequence>
<protein>
    <submittedName>
        <fullName evidence="2">Uncharacterized protein</fullName>
    </submittedName>
</protein>
<keyword evidence="1" id="KW-0472">Membrane</keyword>
<keyword evidence="1" id="KW-1133">Transmembrane helix</keyword>
<reference evidence="2" key="1">
    <citation type="journal article" date="2021" name="Proc. Natl. Acad. Sci. U.S.A.">
        <title>A Catalog of Tens of Thousands of Viruses from Human Metagenomes Reveals Hidden Associations with Chronic Diseases.</title>
        <authorList>
            <person name="Tisza M.J."/>
            <person name="Buck C.B."/>
        </authorList>
    </citation>
    <scope>NUCLEOTIDE SEQUENCE</scope>
    <source>
        <strain evidence="2">Ct96x5</strain>
    </source>
</reference>
<keyword evidence="1" id="KW-0812">Transmembrane</keyword>
<feature type="transmembrane region" description="Helical" evidence="1">
    <location>
        <begin position="30"/>
        <end position="47"/>
    </location>
</feature>
<evidence type="ECO:0000256" key="1">
    <source>
        <dbReference type="SAM" id="Phobius"/>
    </source>
</evidence>